<dbReference type="SUPFAM" id="SSF52402">
    <property type="entry name" value="Adenine nucleotide alpha hydrolases-like"/>
    <property type="match status" value="1"/>
</dbReference>
<comment type="caution">
    <text evidence="2">The sequence shown here is derived from an EMBL/GenBank/DDBJ whole genome shotgun (WGS) entry which is preliminary data.</text>
</comment>
<evidence type="ECO:0000313" key="3">
    <source>
        <dbReference type="Proteomes" id="UP000018949"/>
    </source>
</evidence>
<dbReference type="eggNOG" id="COG0367">
    <property type="taxonomic scope" value="Bacteria"/>
</dbReference>
<dbReference type="InterPro" id="IPR001962">
    <property type="entry name" value="Asn_synthase"/>
</dbReference>
<dbReference type="GO" id="GO:0004066">
    <property type="term" value="F:asparagine synthase (glutamine-hydrolyzing) activity"/>
    <property type="evidence" value="ECO:0007669"/>
    <property type="project" value="InterPro"/>
</dbReference>
<feature type="domain" description="Asparagine synthetase" evidence="1">
    <location>
        <begin position="2"/>
        <end position="62"/>
    </location>
</feature>
<evidence type="ECO:0000313" key="2">
    <source>
        <dbReference type="EMBL" id="GAE46091.1"/>
    </source>
</evidence>
<reference evidence="2 3" key="1">
    <citation type="submission" date="2013-12" db="EMBL/GenBank/DDBJ databases">
        <title>NBRP : Genome information of microbial organism related human and environment.</title>
        <authorList>
            <person name="Hattori M."/>
            <person name="Oshima K."/>
            <person name="Inaba H."/>
            <person name="Suda W."/>
            <person name="Sakamoto M."/>
            <person name="Iino T."/>
            <person name="Kitahara M."/>
            <person name="Oshida Y."/>
            <person name="Iida T."/>
            <person name="Kudo T."/>
            <person name="Itoh T."/>
            <person name="Ahmed I."/>
            <person name="Ohkuma M."/>
        </authorList>
    </citation>
    <scope>NUCLEOTIDE SEQUENCE [LARGE SCALE GENOMIC DNA]</scope>
    <source>
        <strain evidence="2 3">JCM 21738</strain>
    </source>
</reference>
<organism evidence="2 3">
    <name type="scientific">Mesobacillus boroniphilus JCM 21738</name>
    <dbReference type="NCBI Taxonomy" id="1294265"/>
    <lineage>
        <taxon>Bacteria</taxon>
        <taxon>Bacillati</taxon>
        <taxon>Bacillota</taxon>
        <taxon>Bacilli</taxon>
        <taxon>Bacillales</taxon>
        <taxon>Bacillaceae</taxon>
        <taxon>Mesobacillus</taxon>
    </lineage>
</organism>
<dbReference type="GO" id="GO:0006529">
    <property type="term" value="P:asparagine biosynthetic process"/>
    <property type="evidence" value="ECO:0007669"/>
    <property type="project" value="InterPro"/>
</dbReference>
<sequence length="88" mass="10791">MPIRHWLKNEMNEWAKNIIKESNTEHLINKSYLLKLLDDHCQNKADNSRKIWTVLMFMMWHDVYVEKNTPSRRSMKLRKSYNLKDQGR</sequence>
<dbReference type="Pfam" id="PF00733">
    <property type="entry name" value="Asn_synthase"/>
    <property type="match status" value="1"/>
</dbReference>
<gene>
    <name evidence="2" type="ORF">JCM21738_2953</name>
</gene>
<dbReference type="EMBL" id="BAUW01000036">
    <property type="protein sequence ID" value="GAE46091.1"/>
    <property type="molecule type" value="Genomic_DNA"/>
</dbReference>
<accession>W4RP51</accession>
<dbReference type="AlphaFoldDB" id="W4RP51"/>
<keyword evidence="3" id="KW-1185">Reference proteome</keyword>
<evidence type="ECO:0000259" key="1">
    <source>
        <dbReference type="Pfam" id="PF00733"/>
    </source>
</evidence>
<proteinExistence type="predicted"/>
<name>W4RP51_9BACI</name>
<protein>
    <submittedName>
        <fullName evidence="2">Asparagine synthetase</fullName>
    </submittedName>
</protein>
<dbReference type="Proteomes" id="UP000018949">
    <property type="component" value="Unassembled WGS sequence"/>
</dbReference>